<proteinExistence type="predicted"/>
<gene>
    <name evidence="1" type="ORF">A3C24_00960</name>
</gene>
<evidence type="ECO:0000313" key="2">
    <source>
        <dbReference type="Proteomes" id="UP000177159"/>
    </source>
</evidence>
<reference evidence="1 2" key="1">
    <citation type="journal article" date="2016" name="Nat. Commun.">
        <title>Thousands of microbial genomes shed light on interconnected biogeochemical processes in an aquifer system.</title>
        <authorList>
            <person name="Anantharaman K."/>
            <person name="Brown C.T."/>
            <person name="Hug L.A."/>
            <person name="Sharon I."/>
            <person name="Castelle C.J."/>
            <person name="Probst A.J."/>
            <person name="Thomas B.C."/>
            <person name="Singh A."/>
            <person name="Wilkins M.J."/>
            <person name="Karaoz U."/>
            <person name="Brodie E.L."/>
            <person name="Williams K.H."/>
            <person name="Hubbard S.S."/>
            <person name="Banfield J.F."/>
        </authorList>
    </citation>
    <scope>NUCLEOTIDE SEQUENCE [LARGE SCALE GENOMIC DNA]</scope>
</reference>
<evidence type="ECO:0000313" key="1">
    <source>
        <dbReference type="EMBL" id="OGK23211.1"/>
    </source>
</evidence>
<accession>A0A1F7GWB6</accession>
<name>A0A1F7GWB6_9BACT</name>
<dbReference type="AlphaFoldDB" id="A0A1F7GWB6"/>
<dbReference type="Proteomes" id="UP000177159">
    <property type="component" value="Unassembled WGS sequence"/>
</dbReference>
<sequence>MSIVENSSIAVCMITMYPDWYPGEARGIKNIDKIRGDLALKSIRASLKKGYSTFVAFHENSPELNKELKKIEGILLYKRTTKNSTPSKRHLIESAAKDPQIKVIAVIEPEKASFIKDCLKLCIAPILENKTDIVVPKRNEDLFKRTYPDYMYESETESIKLYNEELKAHGIIPSTHEGFDTFFGPRVFANKPEIVALFVASYRFRIENISFPELYVDAEELSNTNFHSIVLALKQGYRVESVEVSFIYPPSQKENEEKGAREHFIEKRKAQRLGFIIELMHFVTFLEKNKASRVSNTEG</sequence>
<comment type="caution">
    <text evidence="1">The sequence shown here is derived from an EMBL/GenBank/DDBJ whole genome shotgun (WGS) entry which is preliminary data.</text>
</comment>
<protein>
    <submittedName>
        <fullName evidence="1">Uncharacterized protein</fullName>
    </submittedName>
</protein>
<dbReference type="EMBL" id="MFZM01000024">
    <property type="protein sequence ID" value="OGK23211.1"/>
    <property type="molecule type" value="Genomic_DNA"/>
</dbReference>
<organism evidence="1 2">
    <name type="scientific">Candidatus Roizmanbacteria bacterium RIFCSPHIGHO2_02_FULL_37_24</name>
    <dbReference type="NCBI Taxonomy" id="1802037"/>
    <lineage>
        <taxon>Bacteria</taxon>
        <taxon>Candidatus Roizmaniibacteriota</taxon>
    </lineage>
</organism>